<dbReference type="Pfam" id="PF18862">
    <property type="entry name" value="ApeA_NTD1"/>
    <property type="match status" value="1"/>
</dbReference>
<comment type="caution">
    <text evidence="2">The sequence shown here is derived from an EMBL/GenBank/DDBJ whole genome shotgun (WGS) entry which is preliminary data.</text>
</comment>
<dbReference type="EMBL" id="JACDXJ010000001">
    <property type="protein sequence ID" value="MBA1158527.1"/>
    <property type="molecule type" value="Genomic_DNA"/>
</dbReference>
<evidence type="ECO:0000313" key="2">
    <source>
        <dbReference type="EMBL" id="MBA1158527.1"/>
    </source>
</evidence>
<gene>
    <name evidence="2" type="ORF">H0S73_20690</name>
</gene>
<proteinExistence type="predicted"/>
<dbReference type="Proteomes" id="UP000572984">
    <property type="component" value="Unassembled WGS sequence"/>
</dbReference>
<feature type="domain" description="ApeA N-terminal" evidence="1">
    <location>
        <begin position="19"/>
        <end position="250"/>
    </location>
</feature>
<dbReference type="RefSeq" id="WP_181053909.1">
    <property type="nucleotide sequence ID" value="NZ_JACDXJ010000001.1"/>
</dbReference>
<evidence type="ECO:0000259" key="1">
    <source>
        <dbReference type="Pfam" id="PF18862"/>
    </source>
</evidence>
<dbReference type="InterPro" id="IPR041223">
    <property type="entry name" value="ApeA_NTD"/>
</dbReference>
<sequence>MIVGRFTTSEFPGIEFSGHFDPDDANEIVLFCNMPERADTLVSRPRSFTLSGMASDGKHYLFLYTSILRVTTYGAFSMAEKHHQIICVSSFVIRSNDPLTEDTKFKRINFSFENAEKFINLSIYDDHYADGKTSIISKDKEIRDIGGKIFFPAKWPTNISFHDTSSFSHVQLERNISTHSPSYSSPGAVGRIFFSAARDCGYNFNDLWKFIGKIQLIFSLALLQINNGKDIEVEISEYQKAEVIYHRKLRAEIDDNFTWQFHPLTVRLRQADSLKMIGHMFCSFEANESIWSNAVRSILKRNTISEDDFLWAYRAIDMLCAKKGKKKPITTHPRLQHIIDTAAEQIDALGVENSRFLIANLRNINKPPARNSFINFYAVAPSPNIERFFGLNRSFAETVTKLRNHLTHGNPRPRNPRALNQCIYHARELLFFSVFLSVLDDLEIPYARGDYTPIPKITNNAFEFLNAGGFETLF</sequence>
<evidence type="ECO:0000313" key="3">
    <source>
        <dbReference type="Proteomes" id="UP000572984"/>
    </source>
</evidence>
<keyword evidence="3" id="KW-1185">Reference proteome</keyword>
<name>A0A838BSJ2_9HYPH</name>
<organism evidence="2 3">
    <name type="scientific">Microvirga mediterraneensis</name>
    <dbReference type="NCBI Taxonomy" id="2754695"/>
    <lineage>
        <taxon>Bacteria</taxon>
        <taxon>Pseudomonadati</taxon>
        <taxon>Pseudomonadota</taxon>
        <taxon>Alphaproteobacteria</taxon>
        <taxon>Hyphomicrobiales</taxon>
        <taxon>Methylobacteriaceae</taxon>
        <taxon>Microvirga</taxon>
    </lineage>
</organism>
<reference evidence="2 3" key="1">
    <citation type="submission" date="2020-07" db="EMBL/GenBank/DDBJ databases">
        <title>Draft genome and description of Microvirga mediterraneensis Marseille-Q2068 sp. nov.</title>
        <authorList>
            <person name="Boxberger M."/>
        </authorList>
    </citation>
    <scope>NUCLEOTIDE SEQUENCE [LARGE SCALE GENOMIC DNA]</scope>
    <source>
        <strain evidence="2 3">Marseille-Q2068</strain>
    </source>
</reference>
<dbReference type="AlphaFoldDB" id="A0A838BSJ2"/>
<protein>
    <recommendedName>
        <fullName evidence="1">ApeA N-terminal domain-containing protein</fullName>
    </recommendedName>
</protein>
<accession>A0A838BSJ2</accession>